<dbReference type="SUPFAM" id="SSF50249">
    <property type="entry name" value="Nucleic acid-binding proteins"/>
    <property type="match status" value="1"/>
</dbReference>
<dbReference type="OrthoDB" id="550816at2759"/>
<feature type="domain" description="CSD" evidence="2">
    <location>
        <begin position="32"/>
        <end position="102"/>
    </location>
</feature>
<dbReference type="EMBL" id="JAEHOD010000025">
    <property type="protein sequence ID" value="KAG2446837.1"/>
    <property type="molecule type" value="Genomic_DNA"/>
</dbReference>
<accession>A0A835WG63</accession>
<sequence length="363" mass="35673">MESRGGGGGGGSSSGGSSPAAAAPRAQPEPPPEAGVITSVRKAFGFIATPSRSRDVFFHVSALEDCTPEQLQEGTAVTFVPRWEPDAAAATAGPSRGGSSCDAATTGTATAAAAAARTAGAGGSASSSRGRRLLATRVRLAPVGTRVRMTRVEPGLVLGFVADPVPAQPASGSSNGCSSSSSTGGSGPKGIIRFLSEAGTPDHVFYSAEDQLDTCGGPSGPGGGAGGGRGGGGAGGGGGGGGTRLLPVKGQLVLFRLCTDLRAAALVAEQAAEAAARAQAAQQQQQQGQGQQGQGPAGRGAAVRRAAYQRAVEVRPVGAAEVDAHPDWRQQAAVLQLLAGAVQAANELKAAGVVRNPSQPRAT</sequence>
<comment type="caution">
    <text evidence="3">The sequence shown here is derived from an EMBL/GenBank/DDBJ whole genome shotgun (WGS) entry which is preliminary data.</text>
</comment>
<feature type="region of interest" description="Disordered" evidence="1">
    <location>
        <begin position="283"/>
        <end position="304"/>
    </location>
</feature>
<dbReference type="AlphaFoldDB" id="A0A835WG63"/>
<protein>
    <recommendedName>
        <fullName evidence="2">CSD domain-containing protein</fullName>
    </recommendedName>
</protein>
<dbReference type="Proteomes" id="UP000613740">
    <property type="component" value="Unassembled WGS sequence"/>
</dbReference>
<reference evidence="3" key="1">
    <citation type="journal article" date="2020" name="bioRxiv">
        <title>Comparative genomics of Chlamydomonas.</title>
        <authorList>
            <person name="Craig R.J."/>
            <person name="Hasan A.R."/>
            <person name="Ness R.W."/>
            <person name="Keightley P.D."/>
        </authorList>
    </citation>
    <scope>NUCLEOTIDE SEQUENCE</scope>
    <source>
        <strain evidence="3">CCAP 11/173</strain>
    </source>
</reference>
<evidence type="ECO:0000313" key="4">
    <source>
        <dbReference type="Proteomes" id="UP000613740"/>
    </source>
</evidence>
<gene>
    <name evidence="3" type="ORF">HYH02_008397</name>
</gene>
<evidence type="ECO:0000256" key="1">
    <source>
        <dbReference type="SAM" id="MobiDB-lite"/>
    </source>
</evidence>
<proteinExistence type="predicted"/>
<dbReference type="PROSITE" id="PS00352">
    <property type="entry name" value="CSD_1"/>
    <property type="match status" value="1"/>
</dbReference>
<evidence type="ECO:0000259" key="2">
    <source>
        <dbReference type="PROSITE" id="PS51857"/>
    </source>
</evidence>
<keyword evidence="4" id="KW-1185">Reference proteome</keyword>
<feature type="region of interest" description="Disordered" evidence="1">
    <location>
        <begin position="210"/>
        <end position="239"/>
    </location>
</feature>
<dbReference type="InterPro" id="IPR002059">
    <property type="entry name" value="CSP_DNA-bd"/>
</dbReference>
<feature type="compositionally biased region" description="Gly residues" evidence="1">
    <location>
        <begin position="217"/>
        <end position="239"/>
    </location>
</feature>
<dbReference type="PROSITE" id="PS51857">
    <property type="entry name" value="CSD_2"/>
    <property type="match status" value="1"/>
</dbReference>
<dbReference type="Gene3D" id="2.40.50.140">
    <property type="entry name" value="Nucleic acid-binding proteins"/>
    <property type="match status" value="1"/>
</dbReference>
<feature type="region of interest" description="Disordered" evidence="1">
    <location>
        <begin position="168"/>
        <end position="193"/>
    </location>
</feature>
<evidence type="ECO:0000313" key="3">
    <source>
        <dbReference type="EMBL" id="KAG2446837.1"/>
    </source>
</evidence>
<dbReference type="CDD" id="cd04458">
    <property type="entry name" value="CSP_CDS"/>
    <property type="match status" value="1"/>
</dbReference>
<dbReference type="Pfam" id="PF00313">
    <property type="entry name" value="CSD"/>
    <property type="match status" value="1"/>
</dbReference>
<dbReference type="InterPro" id="IPR019844">
    <property type="entry name" value="CSD_CS"/>
</dbReference>
<dbReference type="InterPro" id="IPR012340">
    <property type="entry name" value="NA-bd_OB-fold"/>
</dbReference>
<dbReference type="GO" id="GO:0003676">
    <property type="term" value="F:nucleic acid binding"/>
    <property type="evidence" value="ECO:0007669"/>
    <property type="project" value="InterPro"/>
</dbReference>
<organism evidence="3 4">
    <name type="scientific">Chlamydomonas schloesseri</name>
    <dbReference type="NCBI Taxonomy" id="2026947"/>
    <lineage>
        <taxon>Eukaryota</taxon>
        <taxon>Viridiplantae</taxon>
        <taxon>Chlorophyta</taxon>
        <taxon>core chlorophytes</taxon>
        <taxon>Chlorophyceae</taxon>
        <taxon>CS clade</taxon>
        <taxon>Chlamydomonadales</taxon>
        <taxon>Chlamydomonadaceae</taxon>
        <taxon>Chlamydomonas</taxon>
    </lineage>
</organism>
<feature type="compositionally biased region" description="Gly residues" evidence="1">
    <location>
        <begin position="1"/>
        <end position="14"/>
    </location>
</feature>
<name>A0A835WG63_9CHLO</name>
<feature type="compositionally biased region" description="Low complexity" evidence="1">
    <location>
        <begin position="15"/>
        <end position="26"/>
    </location>
</feature>
<feature type="compositionally biased region" description="Low complexity" evidence="1">
    <location>
        <begin position="171"/>
        <end position="183"/>
    </location>
</feature>
<feature type="region of interest" description="Disordered" evidence="1">
    <location>
        <begin position="1"/>
        <end position="35"/>
    </location>
</feature>